<gene>
    <name evidence="13" type="ORF">CAQU_04835</name>
</gene>
<dbReference type="Proteomes" id="UP000185478">
    <property type="component" value="Chromosome"/>
</dbReference>
<dbReference type="Gene3D" id="3.30.460.20">
    <property type="entry name" value="CorA soluble domain-like"/>
    <property type="match status" value="1"/>
</dbReference>
<comment type="subcellular location">
    <subcellularLocation>
        <location evidence="1">Cell membrane</location>
        <topology evidence="1">Multi-pass membrane protein</topology>
    </subcellularLocation>
</comment>
<sequence length="343" mass="38961">MSPKPKLPVPVEAAIERCAVYSDGAAERGQYTYTSALKEVRERGEGFVWLALREPDERQMLAIANAYDVHELIAEDAVTAHQRPKVERYDDQLFFVVRSVRYREHESVTNAKEIIQTGEVQMILGPDFIITITHSGGTNLAQIRRLVDAEPEQVAMGPTGISWVVADILVDQYLAIAQQLSTDVDELETEVFTPDTRFDIEQIYMLKREILEMRHAIDPLATALRSLIANHKDILSKELRSYYRDVLDHELIAADQIASYDERLSSLIDAGVAMISLQQNNDMRKISALVGMAALPTMIAGIYGMNFENMPELQSPYGYYICLAVMVLSVVLMWWFMKKNRWL</sequence>
<dbReference type="STRING" id="1431546.CAQU_04835"/>
<evidence type="ECO:0000256" key="9">
    <source>
        <dbReference type="ARBA" id="ARBA00023136"/>
    </source>
</evidence>
<dbReference type="SUPFAM" id="SSF144083">
    <property type="entry name" value="Magnesium transport protein CorA, transmembrane region"/>
    <property type="match status" value="1"/>
</dbReference>
<evidence type="ECO:0000313" key="13">
    <source>
        <dbReference type="EMBL" id="APT84497.1"/>
    </source>
</evidence>
<comment type="function">
    <text evidence="11">Mediates influx of magnesium ions. Alternates between open and closed states. Activated by low cytoplasmic Mg(2+) levels. Inactive when cytoplasmic Mg(2+) levels are high.</text>
</comment>
<evidence type="ECO:0000256" key="7">
    <source>
        <dbReference type="ARBA" id="ARBA00022989"/>
    </source>
</evidence>
<dbReference type="PANTHER" id="PTHR46494:SF1">
    <property type="entry name" value="CORA FAMILY METAL ION TRANSPORTER (EUROFUNG)"/>
    <property type="match status" value="1"/>
</dbReference>
<keyword evidence="3" id="KW-0813">Transport</keyword>
<dbReference type="CDD" id="cd12830">
    <property type="entry name" value="MtCorA-like"/>
    <property type="match status" value="1"/>
</dbReference>
<keyword evidence="4" id="KW-1003">Cell membrane</keyword>
<reference evidence="13 14" key="1">
    <citation type="submission" date="2014-08" db="EMBL/GenBank/DDBJ databases">
        <title>Complete genome sequence of Corynebacterium aquilae S-613T(T) (=DSM 44791(T)), isolated from the choana of a healthy golden eagle.</title>
        <authorList>
            <person name="Ruckert C."/>
            <person name="Albersmeier A."/>
            <person name="Winkler A."/>
            <person name="Kalinowski J."/>
        </authorList>
    </citation>
    <scope>NUCLEOTIDE SEQUENCE [LARGE SCALE GENOMIC DNA]</scope>
    <source>
        <strain evidence="13 14">S-613</strain>
    </source>
</reference>
<dbReference type="GO" id="GO:0015095">
    <property type="term" value="F:magnesium ion transmembrane transporter activity"/>
    <property type="evidence" value="ECO:0007669"/>
    <property type="project" value="TreeGrafter"/>
</dbReference>
<dbReference type="InterPro" id="IPR002523">
    <property type="entry name" value="MgTranspt_CorA/ZnTranspt_ZntB"/>
</dbReference>
<dbReference type="GO" id="GO:0015087">
    <property type="term" value="F:cobalt ion transmembrane transporter activity"/>
    <property type="evidence" value="ECO:0007669"/>
    <property type="project" value="TreeGrafter"/>
</dbReference>
<dbReference type="EMBL" id="CP009245">
    <property type="protein sequence ID" value="APT84497.1"/>
    <property type="molecule type" value="Genomic_DNA"/>
</dbReference>
<evidence type="ECO:0000256" key="6">
    <source>
        <dbReference type="ARBA" id="ARBA00022842"/>
    </source>
</evidence>
<evidence type="ECO:0000256" key="11">
    <source>
        <dbReference type="ARBA" id="ARBA00045497"/>
    </source>
</evidence>
<dbReference type="PANTHER" id="PTHR46494">
    <property type="entry name" value="CORA FAMILY METAL ION TRANSPORTER (EUROFUNG)"/>
    <property type="match status" value="1"/>
</dbReference>
<keyword evidence="9 12" id="KW-0472">Membrane</keyword>
<evidence type="ECO:0000256" key="3">
    <source>
        <dbReference type="ARBA" id="ARBA00022448"/>
    </source>
</evidence>
<keyword evidence="8" id="KW-0406">Ion transport</keyword>
<dbReference type="FunFam" id="1.20.58.340:FF:000004">
    <property type="entry name" value="Magnesium transport protein CorA"/>
    <property type="match status" value="1"/>
</dbReference>
<evidence type="ECO:0000256" key="1">
    <source>
        <dbReference type="ARBA" id="ARBA00004651"/>
    </source>
</evidence>
<dbReference type="InterPro" id="IPR045861">
    <property type="entry name" value="CorA_cytoplasmic_dom"/>
</dbReference>
<evidence type="ECO:0000256" key="12">
    <source>
        <dbReference type="SAM" id="Phobius"/>
    </source>
</evidence>
<feature type="transmembrane region" description="Helical" evidence="12">
    <location>
        <begin position="286"/>
        <end position="305"/>
    </location>
</feature>
<accession>A0A1L7CF92</accession>
<proteinExistence type="inferred from homology"/>
<keyword evidence="7 12" id="KW-1133">Transmembrane helix</keyword>
<dbReference type="GO" id="GO:0005886">
    <property type="term" value="C:plasma membrane"/>
    <property type="evidence" value="ECO:0007669"/>
    <property type="project" value="UniProtKB-SubCell"/>
</dbReference>
<evidence type="ECO:0000256" key="2">
    <source>
        <dbReference type="ARBA" id="ARBA00009765"/>
    </source>
</evidence>
<dbReference type="GO" id="GO:0050897">
    <property type="term" value="F:cobalt ion binding"/>
    <property type="evidence" value="ECO:0007669"/>
    <property type="project" value="TreeGrafter"/>
</dbReference>
<dbReference type="InterPro" id="IPR045863">
    <property type="entry name" value="CorA_TM1_TM2"/>
</dbReference>
<evidence type="ECO:0008006" key="15">
    <source>
        <dbReference type="Google" id="ProtNLM"/>
    </source>
</evidence>
<dbReference type="Gene3D" id="1.20.58.340">
    <property type="entry name" value="Magnesium transport protein CorA, transmembrane region"/>
    <property type="match status" value="2"/>
</dbReference>
<dbReference type="GO" id="GO:0000287">
    <property type="term" value="F:magnesium ion binding"/>
    <property type="evidence" value="ECO:0007669"/>
    <property type="project" value="TreeGrafter"/>
</dbReference>
<comment type="similarity">
    <text evidence="2">Belongs to the CorA metal ion transporter (MIT) (TC 1.A.35) family.</text>
</comment>
<dbReference type="Pfam" id="PF01544">
    <property type="entry name" value="CorA"/>
    <property type="match status" value="1"/>
</dbReference>
<keyword evidence="14" id="KW-1185">Reference proteome</keyword>
<dbReference type="AlphaFoldDB" id="A0A1L7CF92"/>
<comment type="catalytic activity">
    <reaction evidence="10">
        <text>Mg(2+)(in) = Mg(2+)(out)</text>
        <dbReference type="Rhea" id="RHEA:29827"/>
        <dbReference type="ChEBI" id="CHEBI:18420"/>
    </reaction>
</comment>
<keyword evidence="5 12" id="KW-0812">Transmembrane</keyword>
<dbReference type="KEGG" id="caqu:CAQU_04835"/>
<protein>
    <recommendedName>
        <fullName evidence="15">Magnesium transport protein CorA</fullName>
    </recommendedName>
</protein>
<evidence type="ECO:0000256" key="8">
    <source>
        <dbReference type="ARBA" id="ARBA00023065"/>
    </source>
</evidence>
<name>A0A1L7CF92_9CORY</name>
<evidence type="ECO:0000256" key="4">
    <source>
        <dbReference type="ARBA" id="ARBA00022475"/>
    </source>
</evidence>
<evidence type="ECO:0000313" key="14">
    <source>
        <dbReference type="Proteomes" id="UP000185478"/>
    </source>
</evidence>
<evidence type="ECO:0000256" key="10">
    <source>
        <dbReference type="ARBA" id="ARBA00034269"/>
    </source>
</evidence>
<evidence type="ECO:0000256" key="5">
    <source>
        <dbReference type="ARBA" id="ARBA00022692"/>
    </source>
</evidence>
<feature type="transmembrane region" description="Helical" evidence="12">
    <location>
        <begin position="317"/>
        <end position="337"/>
    </location>
</feature>
<dbReference type="SUPFAM" id="SSF143865">
    <property type="entry name" value="CorA soluble domain-like"/>
    <property type="match status" value="1"/>
</dbReference>
<organism evidence="13 14">
    <name type="scientific">Corynebacterium aquilae DSM 44791</name>
    <dbReference type="NCBI Taxonomy" id="1431546"/>
    <lineage>
        <taxon>Bacteria</taxon>
        <taxon>Bacillati</taxon>
        <taxon>Actinomycetota</taxon>
        <taxon>Actinomycetes</taxon>
        <taxon>Mycobacteriales</taxon>
        <taxon>Corynebacteriaceae</taxon>
        <taxon>Corynebacterium</taxon>
    </lineage>
</organism>
<keyword evidence="6" id="KW-0460">Magnesium</keyword>